<feature type="signal peptide" evidence="2">
    <location>
        <begin position="1"/>
        <end position="20"/>
    </location>
</feature>
<name>A0A848HA44_9BURK</name>
<dbReference type="PANTHER" id="PTHR22946">
    <property type="entry name" value="DIENELACTONE HYDROLASE DOMAIN-CONTAINING PROTEIN-RELATED"/>
    <property type="match status" value="1"/>
</dbReference>
<evidence type="ECO:0000259" key="3">
    <source>
        <dbReference type="Pfam" id="PF01738"/>
    </source>
</evidence>
<accession>A0A848HA44</accession>
<feature type="domain" description="Dienelactone hydrolase" evidence="3">
    <location>
        <begin position="60"/>
        <end position="294"/>
    </location>
</feature>
<organism evidence="4 5">
    <name type="scientific">Ramlibacter agri</name>
    <dbReference type="NCBI Taxonomy" id="2728837"/>
    <lineage>
        <taxon>Bacteria</taxon>
        <taxon>Pseudomonadati</taxon>
        <taxon>Pseudomonadota</taxon>
        <taxon>Betaproteobacteria</taxon>
        <taxon>Burkholderiales</taxon>
        <taxon>Comamonadaceae</taxon>
        <taxon>Ramlibacter</taxon>
    </lineage>
</organism>
<keyword evidence="2" id="KW-0732">Signal</keyword>
<reference evidence="4 5" key="1">
    <citation type="submission" date="2020-04" db="EMBL/GenBank/DDBJ databases">
        <title>Ramlibacter sp. G-1-2-2 isolated from soil.</title>
        <authorList>
            <person name="Dahal R.H."/>
        </authorList>
    </citation>
    <scope>NUCLEOTIDE SEQUENCE [LARGE SCALE GENOMIC DNA]</scope>
    <source>
        <strain evidence="4 5">G-1-2-2</strain>
    </source>
</reference>
<feature type="chain" id="PRO_5033042528" evidence="2">
    <location>
        <begin position="21"/>
        <end position="298"/>
    </location>
</feature>
<sequence>MALRRIVFLLLLALAAGARAQPADPRQLTGLVQGAQSLQPLRLPTEAKELGLFSDFHNGLFRPAGDGPFPALVIAHSCGGIRDPEATYWAQAGLKEGYVVLVIDSMRGNRNNCIPPVPIPTGRLVKDLYDAAGQLARLPIVDAKRMAVLGFSQGAFSAALLASPGIKEALASDAPRFAATAGLYGTCLWPAGTFKGVDWPYRYVFFDTDRPLLYLMAEEDLEASSSYCDDTLPALRDKGAPVEWHKYPGVTHCWDCSALDGFSKTDFRGTRITYHYDKAVTEDSRKRVFEFLARQLPH</sequence>
<dbReference type="Pfam" id="PF01738">
    <property type="entry name" value="DLH"/>
    <property type="match status" value="1"/>
</dbReference>
<dbReference type="PANTHER" id="PTHR22946:SF9">
    <property type="entry name" value="POLYKETIDE TRANSFERASE AF380"/>
    <property type="match status" value="1"/>
</dbReference>
<protein>
    <submittedName>
        <fullName evidence="4">Prolyl oligopeptidase</fullName>
    </submittedName>
</protein>
<dbReference type="GO" id="GO:0052689">
    <property type="term" value="F:carboxylic ester hydrolase activity"/>
    <property type="evidence" value="ECO:0007669"/>
    <property type="project" value="UniProtKB-ARBA"/>
</dbReference>
<dbReference type="AlphaFoldDB" id="A0A848HA44"/>
<gene>
    <name evidence="4" type="ORF">HHL11_21705</name>
</gene>
<dbReference type="InterPro" id="IPR050261">
    <property type="entry name" value="FrsA_esterase"/>
</dbReference>
<evidence type="ECO:0000313" key="4">
    <source>
        <dbReference type="EMBL" id="NML46379.1"/>
    </source>
</evidence>
<dbReference type="Proteomes" id="UP000541185">
    <property type="component" value="Unassembled WGS sequence"/>
</dbReference>
<proteinExistence type="predicted"/>
<keyword evidence="1" id="KW-0378">Hydrolase</keyword>
<keyword evidence="5" id="KW-1185">Reference proteome</keyword>
<dbReference type="InterPro" id="IPR002925">
    <property type="entry name" value="Dienelactn_hydro"/>
</dbReference>
<evidence type="ECO:0000313" key="5">
    <source>
        <dbReference type="Proteomes" id="UP000541185"/>
    </source>
</evidence>
<dbReference type="RefSeq" id="WP_169420647.1">
    <property type="nucleotide sequence ID" value="NZ_JABBFX010000002.1"/>
</dbReference>
<dbReference type="Gene3D" id="3.40.50.1820">
    <property type="entry name" value="alpha/beta hydrolase"/>
    <property type="match status" value="1"/>
</dbReference>
<dbReference type="EMBL" id="JABBFX010000002">
    <property type="protein sequence ID" value="NML46379.1"/>
    <property type="molecule type" value="Genomic_DNA"/>
</dbReference>
<evidence type="ECO:0000256" key="2">
    <source>
        <dbReference type="SAM" id="SignalP"/>
    </source>
</evidence>
<dbReference type="SUPFAM" id="SSF53474">
    <property type="entry name" value="alpha/beta-Hydrolases"/>
    <property type="match status" value="1"/>
</dbReference>
<evidence type="ECO:0000256" key="1">
    <source>
        <dbReference type="ARBA" id="ARBA00022801"/>
    </source>
</evidence>
<dbReference type="InterPro" id="IPR029058">
    <property type="entry name" value="AB_hydrolase_fold"/>
</dbReference>
<comment type="caution">
    <text evidence="4">The sequence shown here is derived from an EMBL/GenBank/DDBJ whole genome shotgun (WGS) entry which is preliminary data.</text>
</comment>